<reference evidence="1 2" key="1">
    <citation type="submission" date="2018-12" db="EMBL/GenBank/DDBJ databases">
        <authorList>
            <consortium name="Pathogen Informatics"/>
        </authorList>
    </citation>
    <scope>NUCLEOTIDE SEQUENCE [LARGE SCALE GENOMIC DNA]</scope>
    <source>
        <strain evidence="1 2">NCTC11636</strain>
    </source>
</reference>
<dbReference type="RefSeq" id="WP_126382412.1">
    <property type="nucleotide sequence ID" value="NZ_LR134350.1"/>
</dbReference>
<protein>
    <submittedName>
        <fullName evidence="1">Uncharacterized protein</fullName>
    </submittedName>
</protein>
<evidence type="ECO:0000313" key="2">
    <source>
        <dbReference type="Proteomes" id="UP000266895"/>
    </source>
</evidence>
<dbReference type="KEGG" id="ahw:NCTC11636_01313"/>
<dbReference type="Proteomes" id="UP000266895">
    <property type="component" value="Chromosome"/>
</dbReference>
<sequence>MSTDKTGGSAPRERSQAERALDQVLDQFLTGEAPLVGLWLRASGVTRAMSTYLLQLGWPAFELALHADGLAGLPAGSVLRDAAGVQVVVADSGLLMDLTGTAQTADSLAFPVAVLYRGVA</sequence>
<evidence type="ECO:0000313" key="1">
    <source>
        <dbReference type="EMBL" id="VEG28028.1"/>
    </source>
</evidence>
<accession>A0A3S4SMT8</accession>
<proteinExistence type="predicted"/>
<name>A0A3S4SMT8_9ACTO</name>
<keyword evidence="2" id="KW-1185">Reference proteome</keyword>
<dbReference type="EMBL" id="LR134350">
    <property type="protein sequence ID" value="VEG28028.1"/>
    <property type="molecule type" value="Genomic_DNA"/>
</dbReference>
<gene>
    <name evidence="1" type="ORF">NCTC11636_01313</name>
</gene>
<dbReference type="AlphaFoldDB" id="A0A3S4SMT8"/>
<organism evidence="1 2">
    <name type="scientific">Actinomyces howellii</name>
    <dbReference type="NCBI Taxonomy" id="52771"/>
    <lineage>
        <taxon>Bacteria</taxon>
        <taxon>Bacillati</taxon>
        <taxon>Actinomycetota</taxon>
        <taxon>Actinomycetes</taxon>
        <taxon>Actinomycetales</taxon>
        <taxon>Actinomycetaceae</taxon>
        <taxon>Actinomyces</taxon>
    </lineage>
</organism>